<reference evidence="10 11" key="1">
    <citation type="submission" date="2012-08" db="EMBL/GenBank/DDBJ databases">
        <authorList>
            <person name="Gan P.H.P."/>
            <person name="Ikeda K."/>
            <person name="Irieda H."/>
            <person name="Narusaka M."/>
            <person name="O'Connell R.J."/>
            <person name="Narusaka Y."/>
            <person name="Takano Y."/>
            <person name="Kubo Y."/>
            <person name="Shirasu K."/>
        </authorList>
    </citation>
    <scope>NUCLEOTIDE SEQUENCE [LARGE SCALE GENOMIC DNA]</scope>
    <source>
        <strain evidence="10 11">Nara gc5</strain>
    </source>
</reference>
<proteinExistence type="predicted"/>
<keyword evidence="7 8" id="KW-0472">Membrane</keyword>
<dbReference type="SFLD" id="SFLDG01168">
    <property type="entry name" value="Ferric_reductase_subgroup_(FRE"/>
    <property type="match status" value="1"/>
</dbReference>
<organism evidence="10 11">
    <name type="scientific">Colletotrichum fructicola (strain Nara gc5)</name>
    <name type="common">Anthracnose fungus</name>
    <name type="synonym">Colletotrichum gloeosporioides (strain Nara gc5)</name>
    <dbReference type="NCBI Taxonomy" id="1213859"/>
    <lineage>
        <taxon>Eukaryota</taxon>
        <taxon>Fungi</taxon>
        <taxon>Dikarya</taxon>
        <taxon>Ascomycota</taxon>
        <taxon>Pezizomycotina</taxon>
        <taxon>Sordariomycetes</taxon>
        <taxon>Hypocreomycetidae</taxon>
        <taxon>Glomerellales</taxon>
        <taxon>Glomerellaceae</taxon>
        <taxon>Colletotrichum</taxon>
        <taxon>Colletotrichum gloeosporioides species complex</taxon>
    </lineage>
</organism>
<feature type="transmembrane region" description="Helical" evidence="8">
    <location>
        <begin position="210"/>
        <end position="229"/>
    </location>
</feature>
<dbReference type="InterPro" id="IPR013130">
    <property type="entry name" value="Fe3_Rdtase_TM_dom"/>
</dbReference>
<comment type="subcellular location">
    <subcellularLocation>
        <location evidence="1">Membrane</location>
        <topology evidence="1">Multi-pass membrane protein</topology>
    </subcellularLocation>
</comment>
<feature type="domain" description="FAD-binding FR-type" evidence="9">
    <location>
        <begin position="250"/>
        <end position="369"/>
    </location>
</feature>
<dbReference type="Proteomes" id="UP000011096">
    <property type="component" value="Unassembled WGS sequence"/>
</dbReference>
<dbReference type="GO" id="GO:0016175">
    <property type="term" value="F:superoxide-generating NAD(P)H oxidase activity"/>
    <property type="evidence" value="ECO:0007669"/>
    <property type="project" value="TreeGrafter"/>
</dbReference>
<dbReference type="Pfam" id="PF01794">
    <property type="entry name" value="Ferric_reduct"/>
    <property type="match status" value="1"/>
</dbReference>
<comment type="caution">
    <text evidence="10">The sequence shown here is derived from an EMBL/GenBank/DDBJ whole genome shotgun (WGS) entry which is preliminary data.</text>
</comment>
<feature type="transmembrane region" description="Helical" evidence="8">
    <location>
        <begin position="141"/>
        <end position="162"/>
    </location>
</feature>
<dbReference type="InterPro" id="IPR013121">
    <property type="entry name" value="Fe_red_NAD-bd_6"/>
</dbReference>
<name>A0A7J6ILM2_COLFN</name>
<evidence type="ECO:0000313" key="10">
    <source>
        <dbReference type="EMBL" id="KAF4477679.1"/>
    </source>
</evidence>
<evidence type="ECO:0000256" key="5">
    <source>
        <dbReference type="ARBA" id="ARBA00023002"/>
    </source>
</evidence>
<dbReference type="SUPFAM" id="SSF52343">
    <property type="entry name" value="Ferredoxin reductase-like, C-terminal NADP-linked domain"/>
    <property type="match status" value="1"/>
</dbReference>
<keyword evidence="4 8" id="KW-1133">Transmembrane helix</keyword>
<keyword evidence="5" id="KW-0560">Oxidoreductase</keyword>
<evidence type="ECO:0000259" key="9">
    <source>
        <dbReference type="PROSITE" id="PS51384"/>
    </source>
</evidence>
<dbReference type="InterPro" id="IPR017938">
    <property type="entry name" value="Riboflavin_synthase-like_b-brl"/>
</dbReference>
<dbReference type="SFLD" id="SFLDS00052">
    <property type="entry name" value="Ferric_Reductase_Domain"/>
    <property type="match status" value="1"/>
</dbReference>
<dbReference type="OrthoDB" id="10006946at2759"/>
<protein>
    <submittedName>
        <fullName evidence="10">NADPH oxidase 3</fullName>
    </submittedName>
</protein>
<dbReference type="PANTHER" id="PTHR11972:SF69">
    <property type="entry name" value="FERRIC REDUCTION OXIDASE 6-RELATED"/>
    <property type="match status" value="1"/>
</dbReference>
<dbReference type="EMBL" id="ANPB02000008">
    <property type="protein sequence ID" value="KAF4477679.1"/>
    <property type="molecule type" value="Genomic_DNA"/>
</dbReference>
<evidence type="ECO:0000256" key="6">
    <source>
        <dbReference type="ARBA" id="ARBA00023065"/>
    </source>
</evidence>
<evidence type="ECO:0000313" key="11">
    <source>
        <dbReference type="Proteomes" id="UP000011096"/>
    </source>
</evidence>
<dbReference type="SUPFAM" id="SSF63380">
    <property type="entry name" value="Riboflavin synthase domain-like"/>
    <property type="match status" value="1"/>
</dbReference>
<dbReference type="PANTHER" id="PTHR11972">
    <property type="entry name" value="NADPH OXIDASE"/>
    <property type="match status" value="1"/>
</dbReference>
<keyword evidence="6" id="KW-0813">Transport</keyword>
<dbReference type="InterPro" id="IPR013112">
    <property type="entry name" value="FAD-bd_8"/>
</dbReference>
<dbReference type="InterPro" id="IPR039261">
    <property type="entry name" value="FNR_nucleotide-bd"/>
</dbReference>
<dbReference type="Pfam" id="PF08022">
    <property type="entry name" value="FAD_binding_8"/>
    <property type="match status" value="1"/>
</dbReference>
<evidence type="ECO:0000256" key="7">
    <source>
        <dbReference type="ARBA" id="ARBA00023136"/>
    </source>
</evidence>
<dbReference type="GeneID" id="43609034"/>
<evidence type="ECO:0000256" key="1">
    <source>
        <dbReference type="ARBA" id="ARBA00004141"/>
    </source>
</evidence>
<reference evidence="10 11" key="2">
    <citation type="submission" date="2020-04" db="EMBL/GenBank/DDBJ databases">
        <title>Genome sequencing and assembly of multiple isolates from the Colletotrichum gloeosporioides species complex.</title>
        <authorList>
            <person name="Gan P."/>
            <person name="Shirasu K."/>
        </authorList>
    </citation>
    <scope>NUCLEOTIDE SEQUENCE [LARGE SCALE GENOMIC DNA]</scope>
    <source>
        <strain evidence="10 11">Nara gc5</strain>
    </source>
</reference>
<dbReference type="GO" id="GO:0005886">
    <property type="term" value="C:plasma membrane"/>
    <property type="evidence" value="ECO:0007669"/>
    <property type="project" value="TreeGrafter"/>
</dbReference>
<keyword evidence="6" id="KW-0406">Ion transport</keyword>
<feature type="transmembrane region" description="Helical" evidence="8">
    <location>
        <begin position="109"/>
        <end position="129"/>
    </location>
</feature>
<evidence type="ECO:0000256" key="3">
    <source>
        <dbReference type="ARBA" id="ARBA00022982"/>
    </source>
</evidence>
<evidence type="ECO:0000256" key="2">
    <source>
        <dbReference type="ARBA" id="ARBA00022692"/>
    </source>
</evidence>
<dbReference type="GO" id="GO:0006811">
    <property type="term" value="P:monoatomic ion transport"/>
    <property type="evidence" value="ECO:0007669"/>
    <property type="project" value="UniProtKB-KW"/>
</dbReference>
<dbReference type="InterPro" id="IPR017927">
    <property type="entry name" value="FAD-bd_FR_type"/>
</dbReference>
<keyword evidence="11" id="KW-1185">Reference proteome</keyword>
<dbReference type="PRINTS" id="PR00466">
    <property type="entry name" value="GP91PHOX"/>
</dbReference>
<dbReference type="InParanoid" id="A0A7J6ILM2"/>
<dbReference type="Pfam" id="PF08030">
    <property type="entry name" value="NAD_binding_6"/>
    <property type="match status" value="1"/>
</dbReference>
<keyword evidence="3" id="KW-0249">Electron transport</keyword>
<dbReference type="InterPro" id="IPR000778">
    <property type="entry name" value="Cyt_b245_heavy_chain"/>
</dbReference>
<dbReference type="PROSITE" id="PS51384">
    <property type="entry name" value="FAD_FR"/>
    <property type="match status" value="1"/>
</dbReference>
<dbReference type="CDD" id="cd06186">
    <property type="entry name" value="NOX_Duox_like_FAD_NADP"/>
    <property type="match status" value="1"/>
</dbReference>
<accession>A0A7J6ILM2</accession>
<dbReference type="RefSeq" id="XP_031878511.1">
    <property type="nucleotide sequence ID" value="XM_032024870.1"/>
</dbReference>
<feature type="transmembrane region" description="Helical" evidence="8">
    <location>
        <begin position="182"/>
        <end position="203"/>
    </location>
</feature>
<dbReference type="InterPro" id="IPR050369">
    <property type="entry name" value="RBOH/FRE"/>
</dbReference>
<dbReference type="Gene3D" id="3.40.50.80">
    <property type="entry name" value="Nucleotide-binding domain of ferredoxin-NADP reductase (FNR) module"/>
    <property type="match status" value="1"/>
</dbReference>
<sequence length="545" mass="60343">MEKPIIQDQYLAARAYFLCVIGILFLESIVRLPARFRSLTHRGRPFIKASSSGHTRLGVALHKLLTLPSPIPILTNHHAANFLRFAVLLGLNILFGVNDNEFTTDFKLYGWLTIANGGIALLLAARTNLFSIVAQIPSPVLLVYHRWIGVATMVHASIHFALNTQHYIATDQLADSFSNLRIQVGAMAWASLVLISLTSVPIIRRRFFEVFYYSHALFFLFVVGALIHATKGPEFLLPGLLLWGCDRFLRFYYNFRSINTTAVQNHHGDVVKIKFEGMKPRHPGQITWVQIPSVSFLNWHPFTIASAPRDDDATLAIRGLGGYTRKVQRIVPGDGETSSEDVTTCQAMEPKMRKLRIRLDGPYGVGRVCWGEQPLTVLAAGGIGITPGISIATHLIKRAASADACALQGKSWHIHMLWAVKDVESIEWFGDELRSLASLAADPGVPATLNISIYVTGRGAVQADDGEDGFAMVGRPSQHDVPGELRQGRPDVLGWFEGVRRLHPCLDATVNVCGPNQLIRDVRIAASKVSSTKSTFYVEEEVFEF</sequence>
<evidence type="ECO:0000256" key="8">
    <source>
        <dbReference type="SAM" id="Phobius"/>
    </source>
</evidence>
<keyword evidence="2 8" id="KW-0812">Transmembrane</keyword>
<feature type="transmembrane region" description="Helical" evidence="8">
    <location>
        <begin position="15"/>
        <end position="34"/>
    </location>
</feature>
<dbReference type="AlphaFoldDB" id="A0A7J6ILM2"/>
<gene>
    <name evidence="10" type="primary">NOX3</name>
    <name evidence="10" type="ORF">CGGC5_v014071</name>
</gene>
<evidence type="ECO:0000256" key="4">
    <source>
        <dbReference type="ARBA" id="ARBA00022989"/>
    </source>
</evidence>
<feature type="transmembrane region" description="Helical" evidence="8">
    <location>
        <begin position="79"/>
        <end position="97"/>
    </location>
</feature>